<dbReference type="Pfam" id="PF00356">
    <property type="entry name" value="LacI"/>
    <property type="match status" value="1"/>
</dbReference>
<evidence type="ECO:0000256" key="4">
    <source>
        <dbReference type="SAM" id="MobiDB-lite"/>
    </source>
</evidence>
<gene>
    <name evidence="6" type="ORF">H9641_16900</name>
</gene>
<dbReference type="InterPro" id="IPR028082">
    <property type="entry name" value="Peripla_BP_I"/>
</dbReference>
<dbReference type="Pfam" id="PF13377">
    <property type="entry name" value="Peripla_BP_3"/>
    <property type="match status" value="1"/>
</dbReference>
<feature type="domain" description="HTH lacI-type" evidence="5">
    <location>
        <begin position="17"/>
        <end position="71"/>
    </location>
</feature>
<protein>
    <submittedName>
        <fullName evidence="6">LacI family DNA-binding transcriptional regulator</fullName>
    </submittedName>
</protein>
<feature type="region of interest" description="Disordered" evidence="4">
    <location>
        <begin position="335"/>
        <end position="380"/>
    </location>
</feature>
<dbReference type="InterPro" id="IPR010982">
    <property type="entry name" value="Lambda_DNA-bd_dom_sf"/>
</dbReference>
<feature type="region of interest" description="Disordered" evidence="4">
    <location>
        <begin position="171"/>
        <end position="191"/>
    </location>
</feature>
<accession>A0ABR8U2W5</accession>
<dbReference type="SUPFAM" id="SSF47413">
    <property type="entry name" value="lambda repressor-like DNA-binding domains"/>
    <property type="match status" value="1"/>
</dbReference>
<dbReference type="SMART" id="SM00354">
    <property type="entry name" value="HTH_LACI"/>
    <property type="match status" value="1"/>
</dbReference>
<dbReference type="Proteomes" id="UP000655570">
    <property type="component" value="Unassembled WGS sequence"/>
</dbReference>
<evidence type="ECO:0000256" key="1">
    <source>
        <dbReference type="ARBA" id="ARBA00023015"/>
    </source>
</evidence>
<dbReference type="InterPro" id="IPR000843">
    <property type="entry name" value="HTH_LacI"/>
</dbReference>
<evidence type="ECO:0000256" key="3">
    <source>
        <dbReference type="ARBA" id="ARBA00023163"/>
    </source>
</evidence>
<dbReference type="PROSITE" id="PS50932">
    <property type="entry name" value="HTH_LACI_2"/>
    <property type="match status" value="1"/>
</dbReference>
<dbReference type="RefSeq" id="WP_191805592.1">
    <property type="nucleotide sequence ID" value="NZ_JACSQF010000021.1"/>
</dbReference>
<dbReference type="SUPFAM" id="SSF53822">
    <property type="entry name" value="Periplasmic binding protein-like I"/>
    <property type="match status" value="1"/>
</dbReference>
<keyword evidence="7" id="KW-1185">Reference proteome</keyword>
<dbReference type="EMBL" id="JACSQF010000021">
    <property type="protein sequence ID" value="MBD7982381.1"/>
    <property type="molecule type" value="Genomic_DNA"/>
</dbReference>
<comment type="caution">
    <text evidence="6">The sequence shown here is derived from an EMBL/GenBank/DDBJ whole genome shotgun (WGS) entry which is preliminary data.</text>
</comment>
<dbReference type="Gene3D" id="3.40.50.2300">
    <property type="match status" value="2"/>
</dbReference>
<evidence type="ECO:0000313" key="7">
    <source>
        <dbReference type="Proteomes" id="UP000655570"/>
    </source>
</evidence>
<dbReference type="GO" id="GO:0003677">
    <property type="term" value="F:DNA binding"/>
    <property type="evidence" value="ECO:0007669"/>
    <property type="project" value="UniProtKB-KW"/>
</dbReference>
<keyword evidence="1" id="KW-0805">Transcription regulation</keyword>
<dbReference type="InterPro" id="IPR046335">
    <property type="entry name" value="LacI/GalR-like_sensor"/>
</dbReference>
<dbReference type="Gene3D" id="1.10.260.40">
    <property type="entry name" value="lambda repressor-like DNA-binding domains"/>
    <property type="match status" value="1"/>
</dbReference>
<evidence type="ECO:0000259" key="5">
    <source>
        <dbReference type="PROSITE" id="PS50932"/>
    </source>
</evidence>
<keyword evidence="3" id="KW-0804">Transcription</keyword>
<dbReference type="CDD" id="cd06267">
    <property type="entry name" value="PBP1_LacI_sugar_binding-like"/>
    <property type="match status" value="1"/>
</dbReference>
<dbReference type="PANTHER" id="PTHR30146:SF155">
    <property type="entry name" value="ALANINE RACEMASE"/>
    <property type="match status" value="1"/>
</dbReference>
<sequence>MATFLRPERPIATGRRTTITDVARAAGVSIAVVSYALNGRPGVSDRTRRRVLQVAEELGWRPSVAARTLRGAAGSVALVLVRDAVGIASTATDLELSDGLRDVLDGHLSLAVHLLGSLAAAAGAIADWWAEQRYDAVVLTGVRHEDPRLAVVARLGAAAVLVDHVAPVRDPRDQAAPVSPAPPGQEPRAVALDPSADTKVGRYVSDLGHRRVAVLASAADLRSGRGAAEAVSAEVVRRGGVAVVESCTTLADVAATARRLLASPERPTAIVTSDDPGALGVRDVARRAGLAVPWDLSVVAGRDSPVLRLSTPPVTAVGRPDRELGQEAGRQVLRALGRSDGTVPSPGPDAAPGTTTSHPEPLPAVPGGRLVVRGTTSPPR</sequence>
<proteinExistence type="predicted"/>
<organism evidence="6 7">
    <name type="scientific">Oerskovia merdavium</name>
    <dbReference type="NCBI Taxonomy" id="2762227"/>
    <lineage>
        <taxon>Bacteria</taxon>
        <taxon>Bacillati</taxon>
        <taxon>Actinomycetota</taxon>
        <taxon>Actinomycetes</taxon>
        <taxon>Micrococcales</taxon>
        <taxon>Cellulomonadaceae</taxon>
        <taxon>Oerskovia</taxon>
    </lineage>
</organism>
<evidence type="ECO:0000256" key="2">
    <source>
        <dbReference type="ARBA" id="ARBA00023125"/>
    </source>
</evidence>
<reference evidence="6 7" key="1">
    <citation type="submission" date="2020-08" db="EMBL/GenBank/DDBJ databases">
        <title>A Genomic Blueprint of the Chicken Gut Microbiome.</title>
        <authorList>
            <person name="Gilroy R."/>
            <person name="Ravi A."/>
            <person name="Getino M."/>
            <person name="Pursley I."/>
            <person name="Horton D.L."/>
            <person name="Alikhan N.-F."/>
            <person name="Baker D."/>
            <person name="Gharbi K."/>
            <person name="Hall N."/>
            <person name="Watson M."/>
            <person name="Adriaenssens E.M."/>
            <person name="Foster-Nyarko E."/>
            <person name="Jarju S."/>
            <person name="Secka A."/>
            <person name="Antonio M."/>
            <person name="Oren A."/>
            <person name="Chaudhuri R."/>
            <person name="La Ragione R.M."/>
            <person name="Hildebrand F."/>
            <person name="Pallen M.J."/>
        </authorList>
    </citation>
    <scope>NUCLEOTIDE SEQUENCE [LARGE SCALE GENOMIC DNA]</scope>
    <source>
        <strain evidence="6 7">Sa2CUA9</strain>
    </source>
</reference>
<name>A0ABR8U2W5_9CELL</name>
<dbReference type="CDD" id="cd01392">
    <property type="entry name" value="HTH_LacI"/>
    <property type="match status" value="1"/>
</dbReference>
<dbReference type="PANTHER" id="PTHR30146">
    <property type="entry name" value="LACI-RELATED TRANSCRIPTIONAL REPRESSOR"/>
    <property type="match status" value="1"/>
</dbReference>
<keyword evidence="2 6" id="KW-0238">DNA-binding</keyword>
<evidence type="ECO:0000313" key="6">
    <source>
        <dbReference type="EMBL" id="MBD7982381.1"/>
    </source>
</evidence>